<feature type="domain" description="HTH lysR-type" evidence="5">
    <location>
        <begin position="6"/>
        <end position="63"/>
    </location>
</feature>
<dbReference type="CDD" id="cd08417">
    <property type="entry name" value="PBP2_Nitroaromatics_like"/>
    <property type="match status" value="1"/>
</dbReference>
<dbReference type="SUPFAM" id="SSF46785">
    <property type="entry name" value="Winged helix' DNA-binding domain"/>
    <property type="match status" value="1"/>
</dbReference>
<evidence type="ECO:0000313" key="7">
    <source>
        <dbReference type="Proteomes" id="UP000838160"/>
    </source>
</evidence>
<gene>
    <name evidence="6" type="primary">pcpR_5</name>
    <name evidence="6" type="ORF">VHP8226_03636</name>
</gene>
<dbReference type="Pfam" id="PF00126">
    <property type="entry name" value="HTH_1"/>
    <property type="match status" value="1"/>
</dbReference>
<dbReference type="InterPro" id="IPR005119">
    <property type="entry name" value="LysR_subst-bd"/>
</dbReference>
<sequence>MNLSQIDLNLLFVLKHLLEEKHVSNTAMALNMSQSAVSRALQKMRLFFDDELLVRKKYGYELTPKAESIKNDINTVITQLEKMAHKQSFDPKTVTSTVKIYGLLPQINTLMPKIIARIRNEAPNLVISLDSAPKRHFEALVDGDVHFALSSHQPPSSDQNIFRMVVAKRTFRLLMNRNHPLVNEELTPEKLAEFDFGQISLQGEKRLSFEHKYQELGLANKQQRLSAPIQLSNFSSAPSIAAETDVIFHLPTPFAEAACQDERLITREVPKELQLDFQEVYLYWHKRFNDDPMCEWVRGLFKELYSSERTLA</sequence>
<organism evidence="6 7">
    <name type="scientific">Vibrio hippocampi</name>
    <dbReference type="NCBI Taxonomy" id="654686"/>
    <lineage>
        <taxon>Bacteria</taxon>
        <taxon>Pseudomonadati</taxon>
        <taxon>Pseudomonadota</taxon>
        <taxon>Gammaproteobacteria</taxon>
        <taxon>Vibrionales</taxon>
        <taxon>Vibrionaceae</taxon>
        <taxon>Vibrio</taxon>
    </lineage>
</organism>
<dbReference type="InterPro" id="IPR036390">
    <property type="entry name" value="WH_DNA-bd_sf"/>
</dbReference>
<reference evidence="6" key="1">
    <citation type="submission" date="2021-12" db="EMBL/GenBank/DDBJ databases">
        <authorList>
            <person name="Rodrigo-Torres L."/>
            <person name="Arahal R. D."/>
            <person name="Lucena T."/>
        </authorList>
    </citation>
    <scope>NUCLEOTIDE SEQUENCE</scope>
    <source>
        <strain evidence="6">CECT 8226</strain>
    </source>
</reference>
<evidence type="ECO:0000256" key="1">
    <source>
        <dbReference type="ARBA" id="ARBA00009437"/>
    </source>
</evidence>
<dbReference type="InterPro" id="IPR037402">
    <property type="entry name" value="YidZ_PBP2"/>
</dbReference>
<dbReference type="Gene3D" id="3.40.190.10">
    <property type="entry name" value="Periplasmic binding protein-like II"/>
    <property type="match status" value="2"/>
</dbReference>
<evidence type="ECO:0000256" key="2">
    <source>
        <dbReference type="ARBA" id="ARBA00023015"/>
    </source>
</evidence>
<dbReference type="PROSITE" id="PS50931">
    <property type="entry name" value="HTH_LYSR"/>
    <property type="match status" value="1"/>
</dbReference>
<name>A0ABN8DNY6_9VIBR</name>
<accession>A0ABN8DNY6</accession>
<dbReference type="PANTHER" id="PTHR30118:SF15">
    <property type="entry name" value="TRANSCRIPTIONAL REGULATORY PROTEIN"/>
    <property type="match status" value="1"/>
</dbReference>
<comment type="caution">
    <text evidence="6">The sequence shown here is derived from an EMBL/GenBank/DDBJ whole genome shotgun (WGS) entry which is preliminary data.</text>
</comment>
<keyword evidence="4" id="KW-0804">Transcription</keyword>
<dbReference type="InterPro" id="IPR036388">
    <property type="entry name" value="WH-like_DNA-bd_sf"/>
</dbReference>
<keyword evidence="7" id="KW-1185">Reference proteome</keyword>
<dbReference type="InterPro" id="IPR050389">
    <property type="entry name" value="LysR-type_TF"/>
</dbReference>
<evidence type="ECO:0000256" key="4">
    <source>
        <dbReference type="ARBA" id="ARBA00023163"/>
    </source>
</evidence>
<dbReference type="PANTHER" id="PTHR30118">
    <property type="entry name" value="HTH-TYPE TRANSCRIPTIONAL REGULATOR LEUO-RELATED"/>
    <property type="match status" value="1"/>
</dbReference>
<keyword evidence="2" id="KW-0805">Transcription regulation</keyword>
<evidence type="ECO:0000259" key="5">
    <source>
        <dbReference type="PROSITE" id="PS50931"/>
    </source>
</evidence>
<comment type="similarity">
    <text evidence="1">Belongs to the LysR transcriptional regulatory family.</text>
</comment>
<keyword evidence="3" id="KW-0238">DNA-binding</keyword>
<dbReference type="Pfam" id="PF03466">
    <property type="entry name" value="LysR_substrate"/>
    <property type="match status" value="1"/>
</dbReference>
<evidence type="ECO:0000256" key="3">
    <source>
        <dbReference type="ARBA" id="ARBA00023125"/>
    </source>
</evidence>
<dbReference type="Gene3D" id="1.10.10.10">
    <property type="entry name" value="Winged helix-like DNA-binding domain superfamily/Winged helix DNA-binding domain"/>
    <property type="match status" value="1"/>
</dbReference>
<dbReference type="Proteomes" id="UP000838160">
    <property type="component" value="Unassembled WGS sequence"/>
</dbReference>
<dbReference type="RefSeq" id="WP_237486438.1">
    <property type="nucleotide sequence ID" value="NZ_CAKLCM010000003.1"/>
</dbReference>
<dbReference type="InterPro" id="IPR000847">
    <property type="entry name" value="LysR_HTH_N"/>
</dbReference>
<protein>
    <submittedName>
        <fullName evidence="6">PCP degradation transcriptional activation protein</fullName>
    </submittedName>
</protein>
<evidence type="ECO:0000313" key="6">
    <source>
        <dbReference type="EMBL" id="CAH0529880.1"/>
    </source>
</evidence>
<dbReference type="EMBL" id="CAKLCM010000003">
    <property type="protein sequence ID" value="CAH0529880.1"/>
    <property type="molecule type" value="Genomic_DNA"/>
</dbReference>
<proteinExistence type="inferred from homology"/>
<dbReference type="SUPFAM" id="SSF53850">
    <property type="entry name" value="Periplasmic binding protein-like II"/>
    <property type="match status" value="1"/>
</dbReference>